<dbReference type="CDD" id="cd04301">
    <property type="entry name" value="NAT_SF"/>
    <property type="match status" value="1"/>
</dbReference>
<dbReference type="PANTHER" id="PTHR41368:SF1">
    <property type="entry name" value="PROTEIN YGHO"/>
    <property type="match status" value="1"/>
</dbReference>
<dbReference type="PANTHER" id="PTHR41368">
    <property type="entry name" value="PROTEIN YGHO"/>
    <property type="match status" value="1"/>
</dbReference>
<dbReference type="AlphaFoldDB" id="A0A6M0CS51"/>
<keyword evidence="1" id="KW-0808">Transferase</keyword>
<comment type="caution">
    <text evidence="1">The sequence shown here is derived from an EMBL/GenBank/DDBJ whole genome shotgun (WGS) entry which is preliminary data.</text>
</comment>
<sequence>MITIQEAITKKEKKQFVTFPFSLYKDNPYWVPPIINAEIDSFDPAINPAFDTAEARFFLAYRDKKIVGRVAAIVNWDEINNQQVKKMRFGWFDMIDDIEVTKVLLAKVEEIGKSHNLEFLEGPVGFSNLDKVGVLTEGFDKLGTMITWYNHSYYKEHLEQLGFVKEKGYLEWRFLFENVKPKFFARVAGLVKKRYNLKAINFKSTKEVMPYVDSMFDLFNESYSKLSSFVAINEVQKKYFKEKYISFIDPEFIKYVADENDNLVAFAVTMPSFSKALQKSKGKLFPFGFLHFLKAKKKNEDAIFYLIGVHPDYQNKGVTAILFEEYHKSFTKRGIKNCIRTPELEENIAIQQLWKHFDPHIAKKRSTYRKEL</sequence>
<dbReference type="InterPro" id="IPR016181">
    <property type="entry name" value="Acyl_CoA_acyltransferase"/>
</dbReference>
<evidence type="ECO:0000313" key="2">
    <source>
        <dbReference type="Proteomes" id="UP000474296"/>
    </source>
</evidence>
<organism evidence="1 2">
    <name type="scientific">Spongiivirga citrea</name>
    <dbReference type="NCBI Taxonomy" id="1481457"/>
    <lineage>
        <taxon>Bacteria</taxon>
        <taxon>Pseudomonadati</taxon>
        <taxon>Bacteroidota</taxon>
        <taxon>Flavobacteriia</taxon>
        <taxon>Flavobacteriales</taxon>
        <taxon>Flavobacteriaceae</taxon>
        <taxon>Spongiivirga</taxon>
    </lineage>
</organism>
<protein>
    <submittedName>
        <fullName evidence="1">GNAT family N-acetyltransferase</fullName>
    </submittedName>
</protein>
<proteinExistence type="predicted"/>
<dbReference type="InterPro" id="IPR039968">
    <property type="entry name" value="BcerS-like"/>
</dbReference>
<dbReference type="EMBL" id="JAABOQ010000002">
    <property type="protein sequence ID" value="NER16700.1"/>
    <property type="molecule type" value="Genomic_DNA"/>
</dbReference>
<evidence type="ECO:0000313" key="1">
    <source>
        <dbReference type="EMBL" id="NER16700.1"/>
    </source>
</evidence>
<reference evidence="1 2" key="1">
    <citation type="submission" date="2020-01" db="EMBL/GenBank/DDBJ databases">
        <title>Spongiivirga citrea KCTC 32990T.</title>
        <authorList>
            <person name="Wang G."/>
        </authorList>
    </citation>
    <scope>NUCLEOTIDE SEQUENCE [LARGE SCALE GENOMIC DNA]</scope>
    <source>
        <strain evidence="1 2">KCTC 32990</strain>
    </source>
</reference>
<dbReference type="Gene3D" id="3.40.630.30">
    <property type="match status" value="1"/>
</dbReference>
<dbReference type="SUPFAM" id="SSF55729">
    <property type="entry name" value="Acyl-CoA N-acyltransferases (Nat)"/>
    <property type="match status" value="1"/>
</dbReference>
<name>A0A6M0CS51_9FLAO</name>
<keyword evidence="2" id="KW-1185">Reference proteome</keyword>
<gene>
    <name evidence="1" type="ORF">GWK10_05725</name>
</gene>
<dbReference type="GO" id="GO:0016740">
    <property type="term" value="F:transferase activity"/>
    <property type="evidence" value="ECO:0007669"/>
    <property type="project" value="UniProtKB-KW"/>
</dbReference>
<dbReference type="Proteomes" id="UP000474296">
    <property type="component" value="Unassembled WGS sequence"/>
</dbReference>
<accession>A0A6M0CS51</accession>
<dbReference type="RefSeq" id="WP_164030111.1">
    <property type="nucleotide sequence ID" value="NZ_JAABOQ010000002.1"/>
</dbReference>